<reference evidence="10 11" key="1">
    <citation type="submission" date="2018-04" db="EMBL/GenBank/DDBJ databases">
        <title>Complete genome sequence of Hydrogenophilus thermoluteolus TH-1.</title>
        <authorList>
            <person name="Arai H."/>
        </authorList>
    </citation>
    <scope>NUCLEOTIDE SEQUENCE [LARGE SCALE GENOMIC DNA]</scope>
    <source>
        <strain evidence="10 11">TH-1</strain>
    </source>
</reference>
<evidence type="ECO:0000313" key="10">
    <source>
        <dbReference type="EMBL" id="BBD76446.1"/>
    </source>
</evidence>
<dbReference type="KEGG" id="htl:HPTL_0176"/>
<evidence type="ECO:0000256" key="6">
    <source>
        <dbReference type="ARBA" id="ARBA00022989"/>
    </source>
</evidence>
<evidence type="ECO:0000259" key="9">
    <source>
        <dbReference type="Pfam" id="PF00482"/>
    </source>
</evidence>
<protein>
    <submittedName>
        <fullName evidence="10">Type II secretion system protein F</fullName>
    </submittedName>
</protein>
<dbReference type="GO" id="GO:0005886">
    <property type="term" value="C:plasma membrane"/>
    <property type="evidence" value="ECO:0007669"/>
    <property type="project" value="UniProtKB-SubCell"/>
</dbReference>
<comment type="similarity">
    <text evidence="2">Belongs to the GSP F family.</text>
</comment>
<dbReference type="Gene3D" id="1.20.81.30">
    <property type="entry name" value="Type II secretion system (T2SS), domain F"/>
    <property type="match status" value="2"/>
</dbReference>
<evidence type="ECO:0000256" key="1">
    <source>
        <dbReference type="ARBA" id="ARBA00004429"/>
    </source>
</evidence>
<accession>A0A2Z6DVH8</accession>
<evidence type="ECO:0000256" key="5">
    <source>
        <dbReference type="ARBA" id="ARBA00022692"/>
    </source>
</evidence>
<keyword evidence="7 8" id="KW-0472">Membrane</keyword>
<evidence type="ECO:0000256" key="2">
    <source>
        <dbReference type="ARBA" id="ARBA00005745"/>
    </source>
</evidence>
<keyword evidence="4" id="KW-0997">Cell inner membrane</keyword>
<dbReference type="PANTHER" id="PTHR30012:SF0">
    <property type="entry name" value="TYPE II SECRETION SYSTEM PROTEIN F-RELATED"/>
    <property type="match status" value="1"/>
</dbReference>
<name>A0A2Z6DVH8_HYDTE</name>
<organism evidence="10 11">
    <name type="scientific">Hydrogenophilus thermoluteolus</name>
    <name type="common">Pseudomonas hydrogenothermophila</name>
    <dbReference type="NCBI Taxonomy" id="297"/>
    <lineage>
        <taxon>Bacteria</taxon>
        <taxon>Pseudomonadati</taxon>
        <taxon>Pseudomonadota</taxon>
        <taxon>Hydrogenophilia</taxon>
        <taxon>Hydrogenophilales</taxon>
        <taxon>Hydrogenophilaceae</taxon>
        <taxon>Hydrogenophilus</taxon>
    </lineage>
</organism>
<gene>
    <name evidence="10" type="ORF">HPTL_0176</name>
</gene>
<dbReference type="OrthoDB" id="9805682at2"/>
<dbReference type="EMBL" id="AP018558">
    <property type="protein sequence ID" value="BBD76446.1"/>
    <property type="molecule type" value="Genomic_DNA"/>
</dbReference>
<proteinExistence type="inferred from homology"/>
<keyword evidence="6 8" id="KW-1133">Transmembrane helix</keyword>
<evidence type="ECO:0000256" key="4">
    <source>
        <dbReference type="ARBA" id="ARBA00022519"/>
    </source>
</evidence>
<dbReference type="InterPro" id="IPR042094">
    <property type="entry name" value="T2SS_GspF_sf"/>
</dbReference>
<dbReference type="PRINTS" id="PR00812">
    <property type="entry name" value="BCTERIALGSPF"/>
</dbReference>
<keyword evidence="5 8" id="KW-0812">Transmembrane</keyword>
<dbReference type="InterPro" id="IPR018076">
    <property type="entry name" value="T2SS_GspF_dom"/>
</dbReference>
<feature type="domain" description="Type II secretion system protein GspF" evidence="9">
    <location>
        <begin position="266"/>
        <end position="388"/>
    </location>
</feature>
<evidence type="ECO:0000256" key="7">
    <source>
        <dbReference type="ARBA" id="ARBA00023136"/>
    </source>
</evidence>
<dbReference type="PANTHER" id="PTHR30012">
    <property type="entry name" value="GENERAL SECRETION PATHWAY PROTEIN"/>
    <property type="match status" value="1"/>
</dbReference>
<evidence type="ECO:0000256" key="8">
    <source>
        <dbReference type="SAM" id="Phobius"/>
    </source>
</evidence>
<feature type="domain" description="Type II secretion system protein GspF" evidence="9">
    <location>
        <begin position="62"/>
        <end position="185"/>
    </location>
</feature>
<feature type="transmembrane region" description="Helical" evidence="8">
    <location>
        <begin position="161"/>
        <end position="184"/>
    </location>
</feature>
<dbReference type="Proteomes" id="UP000262004">
    <property type="component" value="Chromosome"/>
</dbReference>
<feature type="transmembrane region" description="Helical" evidence="8">
    <location>
        <begin position="369"/>
        <end position="390"/>
    </location>
</feature>
<evidence type="ECO:0000313" key="11">
    <source>
        <dbReference type="Proteomes" id="UP000262004"/>
    </source>
</evidence>
<dbReference type="RefSeq" id="WP_119334287.1">
    <property type="nucleotide sequence ID" value="NZ_AP018558.1"/>
</dbReference>
<sequence>MRFAYRALTEDGRTVRGQIEAENESELERELAANRLTLLEARAIRSRRRARAPLQPRDIIDFYFQMESMLRAGVPLLDFLADLRDTSASPAIQNLAEDLHRRIEAGASLSEALAAHPKVAEPMICSLIKTAEATGQLPDVLAQIVASLKWRDELKAQTKKALTYPAFVFVVITAVVIFLMTYLVPQLITFLENMGQTLPFATRALIAVSRFITESWYLLLIVPTGATLLVAFVAKHNVRFRQWLHRQVLQIPLVGAIIHKIILARFADVFALMYRSGVPILDALQLGEEVTQNLEIRTAIEHARRLVTQGVPISQAFAGSGLFPPLVIRMLRVGEQTGALDDALANVSYYYARDVNESVARLQTLIEPILTVVLGLILGWIMFAVLGPVYDTITKIRM</sequence>
<evidence type="ECO:0000256" key="3">
    <source>
        <dbReference type="ARBA" id="ARBA00022475"/>
    </source>
</evidence>
<dbReference type="FunFam" id="1.20.81.30:FF:000001">
    <property type="entry name" value="Type II secretion system protein F"/>
    <property type="match status" value="1"/>
</dbReference>
<comment type="subcellular location">
    <subcellularLocation>
        <location evidence="1">Cell inner membrane</location>
        <topology evidence="1">Multi-pass membrane protein</topology>
    </subcellularLocation>
</comment>
<dbReference type="InterPro" id="IPR003004">
    <property type="entry name" value="GspF/PilC"/>
</dbReference>
<keyword evidence="11" id="KW-1185">Reference proteome</keyword>
<dbReference type="Pfam" id="PF00482">
    <property type="entry name" value="T2SSF"/>
    <property type="match status" value="2"/>
</dbReference>
<keyword evidence="3" id="KW-1003">Cell membrane</keyword>
<feature type="transmembrane region" description="Helical" evidence="8">
    <location>
        <begin position="215"/>
        <end position="233"/>
    </location>
</feature>
<dbReference type="AlphaFoldDB" id="A0A2Z6DVH8"/>